<keyword evidence="4 12" id="KW-0349">Heme</keyword>
<feature type="transmembrane region" description="Helical" evidence="14">
    <location>
        <begin position="213"/>
        <end position="233"/>
    </location>
</feature>
<dbReference type="GO" id="GO:0016712">
    <property type="term" value="F:oxidoreductase activity, acting on paired donors, with incorporation or reduction of molecular oxygen, reduced flavin or flavoprotein as one donor, and incorporation of one atom of oxygen"/>
    <property type="evidence" value="ECO:0007669"/>
    <property type="project" value="TreeGrafter"/>
</dbReference>
<reference evidence="15" key="1">
    <citation type="submission" date="2022-03" db="EMBL/GenBank/DDBJ databases">
        <authorList>
            <person name="Alioto T."/>
            <person name="Alioto T."/>
            <person name="Gomez Garrido J."/>
        </authorList>
    </citation>
    <scope>NUCLEOTIDE SEQUENCE</scope>
</reference>
<feature type="transmembrane region" description="Helical" evidence="14">
    <location>
        <begin position="6"/>
        <end position="27"/>
    </location>
</feature>
<feature type="transmembrane region" description="Helical" evidence="14">
    <location>
        <begin position="175"/>
        <end position="193"/>
    </location>
</feature>
<dbReference type="FunFam" id="1.10.630.10:FF:000010">
    <property type="entry name" value="cytochrome P450 2W1 isoform X2"/>
    <property type="match status" value="1"/>
</dbReference>
<dbReference type="GO" id="GO:0005737">
    <property type="term" value="C:cytoplasm"/>
    <property type="evidence" value="ECO:0007669"/>
    <property type="project" value="TreeGrafter"/>
</dbReference>
<dbReference type="InterPro" id="IPR050182">
    <property type="entry name" value="Cytochrome_P450_fam2"/>
</dbReference>
<evidence type="ECO:0000256" key="8">
    <source>
        <dbReference type="ARBA" id="ARBA00023002"/>
    </source>
</evidence>
<accession>A0AAD1VRH3</accession>
<evidence type="ECO:0000256" key="2">
    <source>
        <dbReference type="ARBA" id="ARBA00004524"/>
    </source>
</evidence>
<name>A0AAD1VRH3_PELCU</name>
<protein>
    <submittedName>
        <fullName evidence="15">Cytochrome P450 2K6-like</fullName>
    </submittedName>
</protein>
<evidence type="ECO:0000256" key="12">
    <source>
        <dbReference type="PIRSR" id="PIRSR602401-1"/>
    </source>
</evidence>
<dbReference type="GO" id="GO:0005506">
    <property type="term" value="F:iron ion binding"/>
    <property type="evidence" value="ECO:0007669"/>
    <property type="project" value="InterPro"/>
</dbReference>
<keyword evidence="8 13" id="KW-0560">Oxidoreductase</keyword>
<dbReference type="InterPro" id="IPR036396">
    <property type="entry name" value="Cyt_P450_sf"/>
</dbReference>
<evidence type="ECO:0000313" key="16">
    <source>
        <dbReference type="Proteomes" id="UP001295444"/>
    </source>
</evidence>
<evidence type="ECO:0000256" key="5">
    <source>
        <dbReference type="ARBA" id="ARBA00022723"/>
    </source>
</evidence>
<keyword evidence="14" id="KW-1133">Transmembrane helix</keyword>
<keyword evidence="10 13" id="KW-0503">Monooxygenase</keyword>
<evidence type="ECO:0000256" key="9">
    <source>
        <dbReference type="ARBA" id="ARBA00023004"/>
    </source>
</evidence>
<evidence type="ECO:0000256" key="14">
    <source>
        <dbReference type="SAM" id="Phobius"/>
    </source>
</evidence>
<comment type="similarity">
    <text evidence="3 13">Belongs to the cytochrome P450 family.</text>
</comment>
<evidence type="ECO:0000256" key="11">
    <source>
        <dbReference type="ARBA" id="ARBA00023136"/>
    </source>
</evidence>
<keyword evidence="6" id="KW-0256">Endoplasmic reticulum</keyword>
<dbReference type="InterPro" id="IPR002401">
    <property type="entry name" value="Cyt_P450_E_grp-I"/>
</dbReference>
<keyword evidence="16" id="KW-1185">Reference proteome</keyword>
<gene>
    <name evidence="15" type="ORF">PECUL_23A049031</name>
</gene>
<organism evidence="15 16">
    <name type="scientific">Pelobates cultripes</name>
    <name type="common">Western spadefoot toad</name>
    <dbReference type="NCBI Taxonomy" id="61616"/>
    <lineage>
        <taxon>Eukaryota</taxon>
        <taxon>Metazoa</taxon>
        <taxon>Chordata</taxon>
        <taxon>Craniata</taxon>
        <taxon>Vertebrata</taxon>
        <taxon>Euteleostomi</taxon>
        <taxon>Amphibia</taxon>
        <taxon>Batrachia</taxon>
        <taxon>Anura</taxon>
        <taxon>Pelobatoidea</taxon>
        <taxon>Pelobatidae</taxon>
        <taxon>Pelobates</taxon>
    </lineage>
</organism>
<dbReference type="SUPFAM" id="SSF48264">
    <property type="entry name" value="Cytochrome P450"/>
    <property type="match status" value="1"/>
</dbReference>
<keyword evidence="11 14" id="KW-0472">Membrane</keyword>
<dbReference type="EMBL" id="OW240913">
    <property type="protein sequence ID" value="CAH2245835.1"/>
    <property type="molecule type" value="Genomic_DNA"/>
</dbReference>
<dbReference type="PRINTS" id="PR00463">
    <property type="entry name" value="EP450I"/>
</dbReference>
<evidence type="ECO:0000256" key="7">
    <source>
        <dbReference type="ARBA" id="ARBA00022848"/>
    </source>
</evidence>
<proteinExistence type="inferred from homology"/>
<dbReference type="PANTHER" id="PTHR24300:SF387">
    <property type="entry name" value="INACTIVE CYTOCHROME P450 2G1"/>
    <property type="match status" value="1"/>
</dbReference>
<evidence type="ECO:0000256" key="1">
    <source>
        <dbReference type="ARBA" id="ARBA00001971"/>
    </source>
</evidence>
<dbReference type="InterPro" id="IPR017972">
    <property type="entry name" value="Cyt_P450_CS"/>
</dbReference>
<dbReference type="GO" id="GO:0006082">
    <property type="term" value="P:organic acid metabolic process"/>
    <property type="evidence" value="ECO:0007669"/>
    <property type="project" value="TreeGrafter"/>
</dbReference>
<keyword evidence="7" id="KW-0492">Microsome</keyword>
<dbReference type="AlphaFoldDB" id="A0AAD1VRH3"/>
<dbReference type="Gene3D" id="1.10.630.10">
    <property type="entry name" value="Cytochrome P450"/>
    <property type="match status" value="1"/>
</dbReference>
<keyword evidence="9 12" id="KW-0408">Iron</keyword>
<dbReference type="GO" id="GO:0006805">
    <property type="term" value="P:xenobiotic metabolic process"/>
    <property type="evidence" value="ECO:0007669"/>
    <property type="project" value="TreeGrafter"/>
</dbReference>
<comment type="subcellular location">
    <subcellularLocation>
        <location evidence="2">Microsome membrane</location>
    </subcellularLocation>
</comment>
<keyword evidence="5 12" id="KW-0479">Metal-binding</keyword>
<dbReference type="Proteomes" id="UP001295444">
    <property type="component" value="Chromosome 02"/>
</dbReference>
<evidence type="ECO:0000256" key="4">
    <source>
        <dbReference type="ARBA" id="ARBA00022617"/>
    </source>
</evidence>
<feature type="binding site" description="axial binding residue" evidence="12">
    <location>
        <position position="441"/>
    </location>
    <ligand>
        <name>heme</name>
        <dbReference type="ChEBI" id="CHEBI:30413"/>
    </ligand>
    <ligandPart>
        <name>Fe</name>
        <dbReference type="ChEBI" id="CHEBI:18248"/>
    </ligandPart>
</feature>
<dbReference type="Pfam" id="PF00067">
    <property type="entry name" value="p450"/>
    <property type="match status" value="1"/>
</dbReference>
<sequence length="496" mass="56527">MAAVDIIYSITLALMSVVTILFLYNVLSGWTSMNKRFPPGPRPLPLIGNLHMLNLRKPYLTYLELSKIYGPVFSVQVGMRKSVILVGYESIKDALVNFADEFAERAYMPIFEKIDKGKGVIFSHGENWKVMRRFAIMTLRDFGMGKKTIEDKIIEESGFLNQRIEAFNGQPFDNIMILNASVANIIVGILLGRRMDFEDKTFQRLLFLLTENVLLLGTSGVAIYNMYPIFGIFPGSHKEFFRNVEELYAFLKKTFVEHMTHLDREDQRSFIDAFLVRQKEEADNPESYFDNHNLTTLVRNLFAAGMETTATTIRWGLLMMIKYPKIQEKVQEEISQTIGLAQPNYSHHGQMPYTNAVIHEIQRCGDILPMTVAHETTKDVNFRGYFLPKGTPVIPIITSVLNDKTQYPYPDKFNPNNFLDSEGNFVKTDAFMPFGAGRRVCVGETLAKMELFIFFTSLLQKFTFHLPPGTSDVNLNSLGGFTNAPPPQMICAVPRY</sequence>
<evidence type="ECO:0000256" key="13">
    <source>
        <dbReference type="RuleBase" id="RU000461"/>
    </source>
</evidence>
<evidence type="ECO:0000313" key="15">
    <source>
        <dbReference type="EMBL" id="CAH2245835.1"/>
    </source>
</evidence>
<comment type="cofactor">
    <cofactor evidence="1 12">
        <name>heme</name>
        <dbReference type="ChEBI" id="CHEBI:30413"/>
    </cofactor>
</comment>
<dbReference type="PROSITE" id="PS00086">
    <property type="entry name" value="CYTOCHROME_P450"/>
    <property type="match status" value="1"/>
</dbReference>
<dbReference type="InterPro" id="IPR001128">
    <property type="entry name" value="Cyt_P450"/>
</dbReference>
<dbReference type="PRINTS" id="PR00385">
    <property type="entry name" value="P450"/>
</dbReference>
<dbReference type="PANTHER" id="PTHR24300">
    <property type="entry name" value="CYTOCHROME P450 508A4-RELATED"/>
    <property type="match status" value="1"/>
</dbReference>
<dbReference type="GO" id="GO:0020037">
    <property type="term" value="F:heme binding"/>
    <property type="evidence" value="ECO:0007669"/>
    <property type="project" value="InterPro"/>
</dbReference>
<evidence type="ECO:0000256" key="6">
    <source>
        <dbReference type="ARBA" id="ARBA00022824"/>
    </source>
</evidence>
<dbReference type="GO" id="GO:0046222">
    <property type="term" value="P:aflatoxin metabolic process"/>
    <property type="evidence" value="ECO:0007669"/>
    <property type="project" value="UniProtKB-ARBA"/>
</dbReference>
<keyword evidence="14" id="KW-0812">Transmembrane</keyword>
<evidence type="ECO:0000256" key="3">
    <source>
        <dbReference type="ARBA" id="ARBA00010617"/>
    </source>
</evidence>
<evidence type="ECO:0000256" key="10">
    <source>
        <dbReference type="ARBA" id="ARBA00023033"/>
    </source>
</evidence>